<dbReference type="Pfam" id="PF00664">
    <property type="entry name" value="ABC_membrane"/>
    <property type="match status" value="1"/>
</dbReference>
<dbReference type="InterPro" id="IPR003593">
    <property type="entry name" value="AAA+_ATPase"/>
</dbReference>
<dbReference type="InterPro" id="IPR039421">
    <property type="entry name" value="Type_1_exporter"/>
</dbReference>
<dbReference type="PROSITE" id="PS50929">
    <property type="entry name" value="ABC_TM1F"/>
    <property type="match status" value="1"/>
</dbReference>
<dbReference type="PANTHER" id="PTHR43394:SF1">
    <property type="entry name" value="ATP-BINDING CASSETTE SUB-FAMILY B MEMBER 10, MITOCHONDRIAL"/>
    <property type="match status" value="1"/>
</dbReference>
<feature type="transmembrane region" description="Helical" evidence="8">
    <location>
        <begin position="21"/>
        <end position="40"/>
    </location>
</feature>
<feature type="transmembrane region" description="Helical" evidence="8">
    <location>
        <begin position="52"/>
        <end position="75"/>
    </location>
</feature>
<comment type="caution">
    <text evidence="12">The sequence shown here is derived from an EMBL/GenBank/DDBJ whole genome shotgun (WGS) entry which is preliminary data.</text>
</comment>
<dbReference type="FunFam" id="3.40.50.300:FF:000287">
    <property type="entry name" value="Multidrug ABC transporter ATP-binding protein"/>
    <property type="match status" value="1"/>
</dbReference>
<evidence type="ECO:0000259" key="10">
    <source>
        <dbReference type="PROSITE" id="PS50929"/>
    </source>
</evidence>
<proteinExistence type="predicted"/>
<dbReference type="InterPro" id="IPR011527">
    <property type="entry name" value="ABC1_TM_dom"/>
</dbReference>
<dbReference type="RefSeq" id="WP_134335406.1">
    <property type="nucleotide sequence ID" value="NZ_BMCZ01000010.1"/>
</dbReference>
<dbReference type="CDD" id="cd18552">
    <property type="entry name" value="ABC_6TM_MsbA_like"/>
    <property type="match status" value="1"/>
</dbReference>
<evidence type="ECO:0000313" key="14">
    <source>
        <dbReference type="Proteomes" id="UP000583101"/>
    </source>
</evidence>
<dbReference type="PANTHER" id="PTHR43394">
    <property type="entry name" value="ATP-DEPENDENT PERMEASE MDL1, MITOCHONDRIAL"/>
    <property type="match status" value="1"/>
</dbReference>
<comment type="subcellular location">
    <subcellularLocation>
        <location evidence="1">Cell membrane</location>
        <topology evidence="1">Multi-pass membrane protein</topology>
    </subcellularLocation>
</comment>
<feature type="transmembrane region" description="Helical" evidence="8">
    <location>
        <begin position="82"/>
        <end position="105"/>
    </location>
</feature>
<feature type="domain" description="ABC transmembrane type-1" evidence="10">
    <location>
        <begin position="22"/>
        <end position="337"/>
    </location>
</feature>
<keyword evidence="14" id="KW-1185">Reference proteome</keyword>
<feature type="transmembrane region" description="Helical" evidence="8">
    <location>
        <begin position="177"/>
        <end position="206"/>
    </location>
</feature>
<dbReference type="AlphaFoldDB" id="A0A4Y8AF49"/>
<dbReference type="InterPro" id="IPR003439">
    <property type="entry name" value="ABC_transporter-like_ATP-bd"/>
</dbReference>
<keyword evidence="2" id="KW-0813">Transport</keyword>
<protein>
    <submittedName>
        <fullName evidence="12">ABC transporter ATP-binding protein</fullName>
    </submittedName>
    <submittedName>
        <fullName evidence="11">Subfamily B ATP-binding cassette protein MsbA</fullName>
        <ecNumber evidence="11">3.6.3.-</ecNumber>
    </submittedName>
</protein>
<dbReference type="GO" id="GO:0005524">
    <property type="term" value="F:ATP binding"/>
    <property type="evidence" value="ECO:0007669"/>
    <property type="project" value="UniProtKB-KW"/>
</dbReference>
<dbReference type="PROSITE" id="PS50893">
    <property type="entry name" value="ABC_TRANSPORTER_2"/>
    <property type="match status" value="1"/>
</dbReference>
<evidence type="ECO:0000313" key="11">
    <source>
        <dbReference type="EMBL" id="MBB3969034.1"/>
    </source>
</evidence>
<dbReference type="SMART" id="SM00382">
    <property type="entry name" value="AAA"/>
    <property type="match status" value="1"/>
</dbReference>
<dbReference type="Gene3D" id="3.40.50.300">
    <property type="entry name" value="P-loop containing nucleotide triphosphate hydrolases"/>
    <property type="match status" value="1"/>
</dbReference>
<keyword evidence="6 8" id="KW-1133">Transmembrane helix</keyword>
<dbReference type="GO" id="GO:0016887">
    <property type="term" value="F:ATP hydrolysis activity"/>
    <property type="evidence" value="ECO:0007669"/>
    <property type="project" value="InterPro"/>
</dbReference>
<keyword evidence="5 12" id="KW-0067">ATP-binding</keyword>
<evidence type="ECO:0000256" key="2">
    <source>
        <dbReference type="ARBA" id="ARBA00022448"/>
    </source>
</evidence>
<evidence type="ECO:0000256" key="4">
    <source>
        <dbReference type="ARBA" id="ARBA00022741"/>
    </source>
</evidence>
<evidence type="ECO:0000256" key="5">
    <source>
        <dbReference type="ARBA" id="ARBA00022840"/>
    </source>
</evidence>
<dbReference type="SUPFAM" id="SSF90123">
    <property type="entry name" value="ABC transporter transmembrane region"/>
    <property type="match status" value="1"/>
</dbReference>
<dbReference type="EC" id="3.6.3.-" evidence="11"/>
<reference evidence="12" key="2">
    <citation type="submission" date="2019-03" db="EMBL/GenBank/DDBJ databases">
        <authorList>
            <person name="Yan Y.-Q."/>
            <person name="Du Z.-J."/>
        </authorList>
    </citation>
    <scope>NUCLEOTIDE SEQUENCE</scope>
    <source>
        <strain evidence="12">PP-F2FG21</strain>
    </source>
</reference>
<feature type="domain" description="ABC transporter" evidence="9">
    <location>
        <begin position="371"/>
        <end position="604"/>
    </location>
</feature>
<organism evidence="12 13">
    <name type="scientific">Mucilaginibacter phyllosphaerae</name>
    <dbReference type="NCBI Taxonomy" id="1812349"/>
    <lineage>
        <taxon>Bacteria</taxon>
        <taxon>Pseudomonadati</taxon>
        <taxon>Bacteroidota</taxon>
        <taxon>Sphingobacteriia</taxon>
        <taxon>Sphingobacteriales</taxon>
        <taxon>Sphingobacteriaceae</taxon>
        <taxon>Mucilaginibacter</taxon>
    </lineage>
</organism>
<evidence type="ECO:0000313" key="12">
    <source>
        <dbReference type="EMBL" id="TEW67353.1"/>
    </source>
</evidence>
<name>A0A4Y8AF49_9SPHI</name>
<accession>A0A4Y8AF49</accession>
<reference evidence="12 13" key="1">
    <citation type="journal article" date="2016" name="Int. J. Syst. Evol. Microbiol.">
        <title>Proposal of Mucilaginibacter phyllosphaerae sp. nov. isolated from the phyllosphere of Galium album.</title>
        <authorList>
            <person name="Aydogan E.L."/>
            <person name="Busse H.J."/>
            <person name="Moser G."/>
            <person name="Muller C."/>
            <person name="Kampfer P."/>
            <person name="Glaeser S.P."/>
        </authorList>
    </citation>
    <scope>NUCLEOTIDE SEQUENCE [LARGE SCALE GENOMIC DNA]</scope>
    <source>
        <strain evidence="12 13">PP-F2FG21</strain>
    </source>
</reference>
<dbReference type="GO" id="GO:0015421">
    <property type="term" value="F:ABC-type oligopeptide transporter activity"/>
    <property type="evidence" value="ECO:0007669"/>
    <property type="project" value="TreeGrafter"/>
</dbReference>
<dbReference type="InterPro" id="IPR017871">
    <property type="entry name" value="ABC_transporter-like_CS"/>
</dbReference>
<dbReference type="PROSITE" id="PS00211">
    <property type="entry name" value="ABC_TRANSPORTER_1"/>
    <property type="match status" value="1"/>
</dbReference>
<gene>
    <name evidence="12" type="ORF">E2R65_05010</name>
    <name evidence="11" type="ORF">GGR35_001626</name>
</gene>
<evidence type="ECO:0000256" key="7">
    <source>
        <dbReference type="ARBA" id="ARBA00023136"/>
    </source>
</evidence>
<dbReference type="OrthoDB" id="9760358at2"/>
<dbReference type="Proteomes" id="UP000583101">
    <property type="component" value="Unassembled WGS sequence"/>
</dbReference>
<dbReference type="EMBL" id="SNQG01000002">
    <property type="protein sequence ID" value="TEW67353.1"/>
    <property type="molecule type" value="Genomic_DNA"/>
</dbReference>
<reference evidence="11 14" key="3">
    <citation type="submission" date="2020-08" db="EMBL/GenBank/DDBJ databases">
        <title>Genomic Encyclopedia of Type Strains, Phase IV (KMG-IV): sequencing the most valuable type-strain genomes for metagenomic binning, comparative biology and taxonomic classification.</title>
        <authorList>
            <person name="Goeker M."/>
        </authorList>
    </citation>
    <scope>NUCLEOTIDE SEQUENCE [LARGE SCALE GENOMIC DNA]</scope>
    <source>
        <strain evidence="11 14">DSM 100995</strain>
    </source>
</reference>
<evidence type="ECO:0000256" key="1">
    <source>
        <dbReference type="ARBA" id="ARBA00004651"/>
    </source>
</evidence>
<feature type="transmembrane region" description="Helical" evidence="8">
    <location>
        <begin position="278"/>
        <end position="299"/>
    </location>
</feature>
<dbReference type="InterPro" id="IPR036640">
    <property type="entry name" value="ABC1_TM_sf"/>
</dbReference>
<dbReference type="SUPFAM" id="SSF52540">
    <property type="entry name" value="P-loop containing nucleoside triphosphate hydrolases"/>
    <property type="match status" value="1"/>
</dbReference>
<dbReference type="CDD" id="cd03251">
    <property type="entry name" value="ABCC_MsbA"/>
    <property type="match status" value="1"/>
</dbReference>
<evidence type="ECO:0000259" key="9">
    <source>
        <dbReference type="PROSITE" id="PS50893"/>
    </source>
</evidence>
<keyword evidence="4" id="KW-0547">Nucleotide-binding</keyword>
<evidence type="ECO:0000256" key="3">
    <source>
        <dbReference type="ARBA" id="ARBA00022692"/>
    </source>
</evidence>
<dbReference type="Gene3D" id="1.20.1560.10">
    <property type="entry name" value="ABC transporter type 1, transmembrane domain"/>
    <property type="match status" value="1"/>
</dbReference>
<dbReference type="EMBL" id="JACIEG010000002">
    <property type="protein sequence ID" value="MBB3969034.1"/>
    <property type="molecule type" value="Genomic_DNA"/>
</dbReference>
<dbReference type="Proteomes" id="UP000297248">
    <property type="component" value="Unassembled WGS sequence"/>
</dbReference>
<keyword evidence="7 8" id="KW-0472">Membrane</keyword>
<dbReference type="Pfam" id="PF00005">
    <property type="entry name" value="ABC_tran"/>
    <property type="match status" value="1"/>
</dbReference>
<evidence type="ECO:0000256" key="6">
    <source>
        <dbReference type="ARBA" id="ARBA00022989"/>
    </source>
</evidence>
<evidence type="ECO:0000313" key="13">
    <source>
        <dbReference type="Proteomes" id="UP000297248"/>
    </source>
</evidence>
<sequence>MKTYFRLLSFAKPIEKFAIPYILTTVLYVIFSTLNLALLSPLLKTLFIDKNIIHQAPAGPAPSVFHLLAAFNYYVEWFLSKYGAWGALQFVCGTIIASALLGNFFRYLSQRTMENLRVYTLLNLRRTVFNNVMNLHLGYFSNERKGDIISKIASDVQVVQYSVTGTLQVIFKEPLTLIAYMVGLFIISVKLTLFSLLIIPVSAFVISRIVKRLKQQAAASQQTYGNMISYLDEALSGIKIIKAFNAIGFIKSRFDKENTRYSDITRAMAKRQQLASPVSEFFGITMVAGILLYGGNLIFTNDASFLKPENFITYIALFSQVMRPAKAISDSFSNIHQGIAAGERVLGLIDEKPLFTDLADAVAVDGFTGAIRFKDVSFAYQDRMVLSNINMVVPKGKTVALVGPSGGGKSTMMDLIPRFMDPQQGSITIDEHDIKDVTAASLRNLMGVVNQESVLFNDTIYNNIAFGKTDVKREDVEAAARIANAHNFILETDNGYDTNVGDRGTKLSGGQRQRICIARAVLNNPPIMLLDEATSALDTESEKLVQDALNNLMKNRTSLVIAHRLSTIQNADIIIVLENGKIIEQGTHQELLAVNGMYRKLISMQTFTEN</sequence>
<keyword evidence="11" id="KW-0378">Hydrolase</keyword>
<dbReference type="GO" id="GO:0005886">
    <property type="term" value="C:plasma membrane"/>
    <property type="evidence" value="ECO:0007669"/>
    <property type="project" value="UniProtKB-SubCell"/>
</dbReference>
<keyword evidence="3 8" id="KW-0812">Transmembrane</keyword>
<dbReference type="InterPro" id="IPR027417">
    <property type="entry name" value="P-loop_NTPase"/>
</dbReference>
<evidence type="ECO:0000256" key="8">
    <source>
        <dbReference type="SAM" id="Phobius"/>
    </source>
</evidence>